<keyword evidence="1" id="KW-0472">Membrane</keyword>
<gene>
    <name evidence="2" type="ORF">NQU55_08405</name>
</gene>
<dbReference type="Proteomes" id="UP001142374">
    <property type="component" value="Unassembled WGS sequence"/>
</dbReference>
<keyword evidence="1" id="KW-1133">Transmembrane helix</keyword>
<proteinExistence type="predicted"/>
<evidence type="ECO:0000313" key="3">
    <source>
        <dbReference type="Proteomes" id="UP001142374"/>
    </source>
</evidence>
<evidence type="ECO:0000256" key="1">
    <source>
        <dbReference type="SAM" id="Phobius"/>
    </source>
</evidence>
<evidence type="ECO:0000313" key="2">
    <source>
        <dbReference type="EMBL" id="MCQ8769804.1"/>
    </source>
</evidence>
<dbReference type="RefSeq" id="WP_168093289.1">
    <property type="nucleotide sequence ID" value="NZ_JAATER010000133.1"/>
</dbReference>
<feature type="transmembrane region" description="Helical" evidence="1">
    <location>
        <begin position="16"/>
        <end position="35"/>
    </location>
</feature>
<reference evidence="2" key="1">
    <citation type="submission" date="2022-06" db="EMBL/GenBank/DDBJ databases">
        <title>WGS of actinobacteria.</title>
        <authorList>
            <person name="Thawai C."/>
        </authorList>
    </citation>
    <scope>NUCLEOTIDE SEQUENCE</scope>
    <source>
        <strain evidence="2">AA8</strain>
    </source>
</reference>
<dbReference type="AlphaFoldDB" id="A0A9X2LEE5"/>
<name>A0A9X2LEE5_9ACTN</name>
<protein>
    <submittedName>
        <fullName evidence="2">Uncharacterized protein</fullName>
    </submittedName>
</protein>
<feature type="transmembrane region" description="Helical" evidence="1">
    <location>
        <begin position="142"/>
        <end position="162"/>
    </location>
</feature>
<feature type="transmembrane region" description="Helical" evidence="1">
    <location>
        <begin position="95"/>
        <end position="122"/>
    </location>
</feature>
<feature type="transmembrane region" description="Helical" evidence="1">
    <location>
        <begin position="55"/>
        <end position="74"/>
    </location>
</feature>
<sequence length="179" mass="19424">MSHNPPHLDVPRRIKWVAYAIPLCALPSGLWRIALVTGWPDWYAGHDWLPGERPYVLSLSLIAECLALLTLGLVQPWGERLPAWVPFAGGRVLSVRAVVVPASIGALLTTALAAYVTLNYLFHFVPPLNDTGEAFPTSGPGAWALWACYAPILAWGPLLAVATRAYHLRRARGGVPAFG</sequence>
<keyword evidence="1" id="KW-0812">Transmembrane</keyword>
<keyword evidence="3" id="KW-1185">Reference proteome</keyword>
<comment type="caution">
    <text evidence="2">The sequence shown here is derived from an EMBL/GenBank/DDBJ whole genome shotgun (WGS) entry which is preliminary data.</text>
</comment>
<accession>A0A9X2LEE5</accession>
<dbReference type="EMBL" id="JANIID010000005">
    <property type="protein sequence ID" value="MCQ8769804.1"/>
    <property type="molecule type" value="Genomic_DNA"/>
</dbReference>
<organism evidence="2 3">
    <name type="scientific">Streptomyces telluris</name>
    <dbReference type="NCBI Taxonomy" id="2720021"/>
    <lineage>
        <taxon>Bacteria</taxon>
        <taxon>Bacillati</taxon>
        <taxon>Actinomycetota</taxon>
        <taxon>Actinomycetes</taxon>
        <taxon>Kitasatosporales</taxon>
        <taxon>Streptomycetaceae</taxon>
        <taxon>Streptomyces</taxon>
    </lineage>
</organism>